<evidence type="ECO:0000313" key="3">
    <source>
        <dbReference type="Proteomes" id="UP000095228"/>
    </source>
</evidence>
<name>A0A1D8AWN8_9BACT</name>
<protein>
    <recommendedName>
        <fullName evidence="1">SHOCT domain-containing protein</fullName>
    </recommendedName>
</protein>
<sequence>MLTKLDLPGRPSELFGMRTPPLPRFVALILLGLLTPALHAASESKLENLGDGTYAITRRATTGFDRDVTKFRREAEGDVQAYCAQQDKVAKIVSVRTDRPRFGSGFASARIVFKPLTAGDPELAAPATPPPALTGAPAVLPTAPGDYYTELLKLDDLRKRGILSDKEFEAQKKKILKKKD</sequence>
<dbReference type="STRING" id="1838286.Verru16b_02389"/>
<evidence type="ECO:0000313" key="2">
    <source>
        <dbReference type="EMBL" id="AOS45309.1"/>
    </source>
</evidence>
<dbReference type="Proteomes" id="UP000095228">
    <property type="component" value="Chromosome"/>
</dbReference>
<accession>A0A1D8AWN8</accession>
<proteinExistence type="predicted"/>
<feature type="domain" description="SHOCT" evidence="1">
    <location>
        <begin position="150"/>
        <end position="176"/>
    </location>
</feature>
<keyword evidence="3" id="KW-1185">Reference proteome</keyword>
<dbReference type="AlphaFoldDB" id="A0A1D8AWN8"/>
<reference evidence="2 3" key="1">
    <citation type="submission" date="2016-06" db="EMBL/GenBank/DDBJ databases">
        <title>Three novel species with peptidoglycan cell walls form the new genus Lacunisphaera gen. nov. in the family Opitutaceae of the verrucomicrobial subdivision 4.</title>
        <authorList>
            <person name="Rast P."/>
            <person name="Gloeckner I."/>
            <person name="Jogler M."/>
            <person name="Boedeker C."/>
            <person name="Jeske O."/>
            <person name="Wiegand S."/>
            <person name="Reinhardt R."/>
            <person name="Schumann P."/>
            <person name="Rohde M."/>
            <person name="Spring S."/>
            <person name="Gloeckner F.O."/>
            <person name="Jogler C."/>
        </authorList>
    </citation>
    <scope>NUCLEOTIDE SEQUENCE [LARGE SCALE GENOMIC DNA]</scope>
    <source>
        <strain evidence="2 3">IG16b</strain>
    </source>
</reference>
<dbReference type="EMBL" id="CP016094">
    <property type="protein sequence ID" value="AOS45309.1"/>
    <property type="molecule type" value="Genomic_DNA"/>
</dbReference>
<dbReference type="KEGG" id="obg:Verru16b_02389"/>
<evidence type="ECO:0000259" key="1">
    <source>
        <dbReference type="Pfam" id="PF09851"/>
    </source>
</evidence>
<organism evidence="2 3">
    <name type="scientific">Lacunisphaera limnophila</name>
    <dbReference type="NCBI Taxonomy" id="1838286"/>
    <lineage>
        <taxon>Bacteria</taxon>
        <taxon>Pseudomonadati</taxon>
        <taxon>Verrucomicrobiota</taxon>
        <taxon>Opitutia</taxon>
        <taxon>Opitutales</taxon>
        <taxon>Opitutaceae</taxon>
        <taxon>Lacunisphaera</taxon>
    </lineage>
</organism>
<dbReference type="InterPro" id="IPR018649">
    <property type="entry name" value="SHOCT"/>
</dbReference>
<dbReference type="Pfam" id="PF09851">
    <property type="entry name" value="SHOCT"/>
    <property type="match status" value="1"/>
</dbReference>
<gene>
    <name evidence="2" type="ORF">Verru16b_02389</name>
</gene>